<comment type="cofactor">
    <cofactor evidence="1 6">
        <name>pyridoxal 5'-phosphate</name>
        <dbReference type="ChEBI" id="CHEBI:597326"/>
    </cofactor>
</comment>
<evidence type="ECO:0000256" key="2">
    <source>
        <dbReference type="ARBA" id="ARBA00007441"/>
    </source>
</evidence>
<dbReference type="InterPro" id="IPR015421">
    <property type="entry name" value="PyrdxlP-dep_Trfase_major"/>
</dbReference>
<dbReference type="OrthoDB" id="9802328at2"/>
<sequence>METSKRVQGMGEPALLKYYPLVDAVKEKGKAVYYLNIGQPDIETPPDFMRKVNEIKEQVLAYAAPEGEAALRTEACKYYDRYNLHYSPEEMLITNGGSEALLFTFLTICNPGDQIITPEPLYSIYKEMASATSVELVGIKTYTEDGFSLPDREAIEALVTDRTKAILITNPGNPTGKVYTKEEIEILRDVAAENDLYIVSDEVYREFVYDGMAYVSPGHYSQISQNCIIVDSISKRFSACGARIGFILSKNKKLMHEIRKLCQMRLAVSSVDQAGAAELFKLGIDFFDKVLAEYTHRRDIVAECLAQMDGVVGKVPTGAFYYMVKLPIKDACDFIEWLITDFDYQGETVLLSPANDFYIHPGDGVDEVRLAYVLGEKDLRKAMKALEEGLIAYKAAYPQRCK</sequence>
<organism evidence="8 9">
    <name type="scientific">Eubacterium barkeri</name>
    <name type="common">Clostridium barkeri</name>
    <dbReference type="NCBI Taxonomy" id="1528"/>
    <lineage>
        <taxon>Bacteria</taxon>
        <taxon>Bacillati</taxon>
        <taxon>Bacillota</taxon>
        <taxon>Clostridia</taxon>
        <taxon>Eubacteriales</taxon>
        <taxon>Eubacteriaceae</taxon>
        <taxon>Eubacterium</taxon>
    </lineage>
</organism>
<dbReference type="NCBIfam" id="NF005744">
    <property type="entry name" value="PRK07568.1"/>
    <property type="match status" value="1"/>
</dbReference>
<dbReference type="PANTHER" id="PTHR46383:SF1">
    <property type="entry name" value="ASPARTATE AMINOTRANSFERASE"/>
    <property type="match status" value="1"/>
</dbReference>
<dbReference type="Gene3D" id="3.90.1150.10">
    <property type="entry name" value="Aspartate Aminotransferase, domain 1"/>
    <property type="match status" value="1"/>
</dbReference>
<dbReference type="Pfam" id="PF00155">
    <property type="entry name" value="Aminotran_1_2"/>
    <property type="match status" value="1"/>
</dbReference>
<evidence type="ECO:0000259" key="7">
    <source>
        <dbReference type="Pfam" id="PF00155"/>
    </source>
</evidence>
<evidence type="ECO:0000256" key="4">
    <source>
        <dbReference type="ARBA" id="ARBA00022679"/>
    </source>
</evidence>
<comment type="similarity">
    <text evidence="2 6">Belongs to the class-I pyridoxal-phosphate-dependent aminotransferase family.</text>
</comment>
<dbReference type="InterPro" id="IPR015422">
    <property type="entry name" value="PyrdxlP-dep_Trfase_small"/>
</dbReference>
<dbReference type="RefSeq" id="WP_090246249.1">
    <property type="nucleotide sequence ID" value="NZ_FNOU01000018.1"/>
</dbReference>
<name>A0A1H3HNB2_EUBBA</name>
<dbReference type="GO" id="GO:0006520">
    <property type="term" value="P:amino acid metabolic process"/>
    <property type="evidence" value="ECO:0007669"/>
    <property type="project" value="InterPro"/>
</dbReference>
<reference evidence="9" key="1">
    <citation type="submission" date="2016-10" db="EMBL/GenBank/DDBJ databases">
        <authorList>
            <person name="Varghese N."/>
            <person name="Submissions S."/>
        </authorList>
    </citation>
    <scope>NUCLEOTIDE SEQUENCE [LARGE SCALE GENOMIC DNA]</scope>
    <source>
        <strain evidence="9">VPI 5359</strain>
    </source>
</reference>
<dbReference type="EC" id="2.6.1.-" evidence="6"/>
<protein>
    <recommendedName>
        <fullName evidence="6">Aminotransferase</fullName>
        <ecNumber evidence="6">2.6.1.-</ecNumber>
    </recommendedName>
</protein>
<gene>
    <name evidence="8" type="ORF">SAMN04488579_11858</name>
</gene>
<dbReference type="AlphaFoldDB" id="A0A1H3HNB2"/>
<evidence type="ECO:0000313" key="8">
    <source>
        <dbReference type="EMBL" id="SDY16993.1"/>
    </source>
</evidence>
<dbReference type="PROSITE" id="PS00105">
    <property type="entry name" value="AA_TRANSFER_CLASS_1"/>
    <property type="match status" value="1"/>
</dbReference>
<dbReference type="InterPro" id="IPR004839">
    <property type="entry name" value="Aminotransferase_I/II_large"/>
</dbReference>
<dbReference type="InterPro" id="IPR004838">
    <property type="entry name" value="NHTrfase_class1_PyrdxlP-BS"/>
</dbReference>
<evidence type="ECO:0000313" key="9">
    <source>
        <dbReference type="Proteomes" id="UP000199652"/>
    </source>
</evidence>
<keyword evidence="9" id="KW-1185">Reference proteome</keyword>
<accession>A0A1H3HNB2</accession>
<keyword evidence="5" id="KW-0663">Pyridoxal phosphate</keyword>
<evidence type="ECO:0000256" key="6">
    <source>
        <dbReference type="RuleBase" id="RU000481"/>
    </source>
</evidence>
<dbReference type="STRING" id="1528.SAMN04488579_11858"/>
<evidence type="ECO:0000256" key="1">
    <source>
        <dbReference type="ARBA" id="ARBA00001933"/>
    </source>
</evidence>
<dbReference type="InterPro" id="IPR050596">
    <property type="entry name" value="AspAT/PAT-like"/>
</dbReference>
<dbReference type="Gene3D" id="3.40.640.10">
    <property type="entry name" value="Type I PLP-dependent aspartate aminotransferase-like (Major domain)"/>
    <property type="match status" value="1"/>
</dbReference>
<feature type="domain" description="Aminotransferase class I/classII large" evidence="7">
    <location>
        <begin position="35"/>
        <end position="383"/>
    </location>
</feature>
<dbReference type="Proteomes" id="UP000199652">
    <property type="component" value="Unassembled WGS sequence"/>
</dbReference>
<dbReference type="CDD" id="cd00609">
    <property type="entry name" value="AAT_like"/>
    <property type="match status" value="1"/>
</dbReference>
<dbReference type="SUPFAM" id="SSF53383">
    <property type="entry name" value="PLP-dependent transferases"/>
    <property type="match status" value="1"/>
</dbReference>
<dbReference type="GO" id="GO:0008483">
    <property type="term" value="F:transaminase activity"/>
    <property type="evidence" value="ECO:0007669"/>
    <property type="project" value="UniProtKB-KW"/>
</dbReference>
<evidence type="ECO:0000256" key="5">
    <source>
        <dbReference type="ARBA" id="ARBA00022898"/>
    </source>
</evidence>
<dbReference type="EMBL" id="FNOU01000018">
    <property type="protein sequence ID" value="SDY16993.1"/>
    <property type="molecule type" value="Genomic_DNA"/>
</dbReference>
<dbReference type="InterPro" id="IPR015424">
    <property type="entry name" value="PyrdxlP-dep_Trfase"/>
</dbReference>
<proteinExistence type="inferred from homology"/>
<dbReference type="PANTHER" id="PTHR46383">
    <property type="entry name" value="ASPARTATE AMINOTRANSFERASE"/>
    <property type="match status" value="1"/>
</dbReference>
<evidence type="ECO:0000256" key="3">
    <source>
        <dbReference type="ARBA" id="ARBA00022576"/>
    </source>
</evidence>
<keyword evidence="4 6" id="KW-0808">Transferase</keyword>
<dbReference type="GO" id="GO:0030170">
    <property type="term" value="F:pyridoxal phosphate binding"/>
    <property type="evidence" value="ECO:0007669"/>
    <property type="project" value="InterPro"/>
</dbReference>
<keyword evidence="3 6" id="KW-0032">Aminotransferase</keyword>